<evidence type="ECO:0000256" key="2">
    <source>
        <dbReference type="ARBA" id="ARBA00022630"/>
    </source>
</evidence>
<evidence type="ECO:0000256" key="1">
    <source>
        <dbReference type="ARBA" id="ARBA00005862"/>
    </source>
</evidence>
<sequence length="404" mass="43299">MKDTKWVAAFEKPATDPSAFTRPATTVLSPHLKFGCLSPRTFHARLLEIYHAHPKHAQPPVSLRGQLLWREFFYTVGAHTPNFHRMEGNPICRQIDWDDNQERVRAWAEARTGYPWIDAIMTQLREWGWVHHLARHSVACFLTRGDLYCSWEAGQAVFEELLLDQDHFLNAANWQWLSASAFFSQYFRVYSPISFGKKYDPDGRYIKQFLPVLKNFPAKYIYEPWTAPLEVQQRAGCIIGRDYPKPIVDHAVASKACISRIAAAYRAGKAAAGEDGEDGDEGASPSKPSSSKGGAKARKTSASATAGSVKADAEEGGAAGGKKTGKGRQRTLAETVASAAAATAAAATGGLHAAAAAQGAAAGAAAAVGGSQGGGKGKAAGKAASAAGKRQRTLMESGVTKTPK</sequence>
<comment type="cofactor">
    <cofactor evidence="4">
        <name>FAD</name>
        <dbReference type="ChEBI" id="CHEBI:57692"/>
    </cofactor>
    <text evidence="4">Binds 1 FAD per subunit.</text>
</comment>
<evidence type="ECO:0000313" key="8">
    <source>
        <dbReference type="EMBL" id="CAD8687055.1"/>
    </source>
</evidence>
<feature type="region of interest" description="Disordered" evidence="6">
    <location>
        <begin position="366"/>
        <end position="404"/>
    </location>
</feature>
<feature type="domain" description="Cryptochrome/DNA photolyase FAD-binding" evidence="7">
    <location>
        <begin position="65"/>
        <end position="262"/>
    </location>
</feature>
<accession>A0A7S0RU37</accession>
<evidence type="ECO:0000259" key="7">
    <source>
        <dbReference type="Pfam" id="PF03441"/>
    </source>
</evidence>
<dbReference type="SUPFAM" id="SSF48173">
    <property type="entry name" value="Cryptochrome/photolyase FAD-binding domain"/>
    <property type="match status" value="1"/>
</dbReference>
<dbReference type="EMBL" id="HBFB01023489">
    <property type="protein sequence ID" value="CAD8687055.1"/>
    <property type="molecule type" value="Transcribed_RNA"/>
</dbReference>
<dbReference type="Pfam" id="PF03441">
    <property type="entry name" value="FAD_binding_7"/>
    <property type="match status" value="1"/>
</dbReference>
<feature type="site" description="Electron transfer via tryptophanyl radical" evidence="5">
    <location>
        <position position="151"/>
    </location>
</feature>
<dbReference type="AlphaFoldDB" id="A0A7S0RU37"/>
<evidence type="ECO:0000256" key="3">
    <source>
        <dbReference type="ARBA" id="ARBA00022827"/>
    </source>
</evidence>
<comment type="similarity">
    <text evidence="1">Belongs to the DNA photolyase class-1 family.</text>
</comment>
<keyword evidence="3 4" id="KW-0274">FAD</keyword>
<dbReference type="GO" id="GO:0005634">
    <property type="term" value="C:nucleus"/>
    <property type="evidence" value="ECO:0007669"/>
    <property type="project" value="TreeGrafter"/>
</dbReference>
<feature type="binding site" evidence="4">
    <location>
        <begin position="164"/>
        <end position="166"/>
    </location>
    <ligand>
        <name>FAD</name>
        <dbReference type="ChEBI" id="CHEBI:57692"/>
    </ligand>
</feature>
<dbReference type="PANTHER" id="PTHR11455">
    <property type="entry name" value="CRYPTOCHROME"/>
    <property type="match status" value="1"/>
</dbReference>
<feature type="binding site" evidence="4">
    <location>
        <begin position="25"/>
        <end position="29"/>
    </location>
    <ligand>
        <name>FAD</name>
        <dbReference type="ChEBI" id="CHEBI:57692"/>
    </ligand>
</feature>
<dbReference type="PANTHER" id="PTHR11455:SF9">
    <property type="entry name" value="CRYPTOCHROME CIRCADIAN CLOCK 5 ISOFORM X1"/>
    <property type="match status" value="1"/>
</dbReference>
<dbReference type="GO" id="GO:0043153">
    <property type="term" value="P:entrainment of circadian clock by photoperiod"/>
    <property type="evidence" value="ECO:0007669"/>
    <property type="project" value="TreeGrafter"/>
</dbReference>
<feature type="site" description="Electron transfer via tryptophanyl radical" evidence="5">
    <location>
        <position position="174"/>
    </location>
</feature>
<feature type="compositionally biased region" description="Low complexity" evidence="6">
    <location>
        <begin position="282"/>
        <end position="310"/>
    </location>
</feature>
<dbReference type="GO" id="GO:0005737">
    <property type="term" value="C:cytoplasm"/>
    <property type="evidence" value="ECO:0007669"/>
    <property type="project" value="TreeGrafter"/>
</dbReference>
<feature type="region of interest" description="Disordered" evidence="6">
    <location>
        <begin position="272"/>
        <end position="330"/>
    </location>
</feature>
<dbReference type="GO" id="GO:0003904">
    <property type="term" value="F:deoxyribodipyrimidine photo-lyase activity"/>
    <property type="evidence" value="ECO:0007669"/>
    <property type="project" value="TreeGrafter"/>
</dbReference>
<dbReference type="Gene3D" id="1.10.579.10">
    <property type="entry name" value="DNA Cyclobutane Dipyrimidine Photolyase, subunit A, domain 3"/>
    <property type="match status" value="1"/>
</dbReference>
<feature type="site" description="Electron transfer via tryptophanyl radical" evidence="5">
    <location>
        <position position="97"/>
    </location>
</feature>
<keyword evidence="2 4" id="KW-0285">Flavoprotein</keyword>
<organism evidence="8">
    <name type="scientific">Chlamydomonas leiostraca</name>
    <dbReference type="NCBI Taxonomy" id="1034604"/>
    <lineage>
        <taxon>Eukaryota</taxon>
        <taxon>Viridiplantae</taxon>
        <taxon>Chlorophyta</taxon>
        <taxon>core chlorophytes</taxon>
        <taxon>Chlorophyceae</taxon>
        <taxon>CS clade</taxon>
        <taxon>Chlamydomonadales</taxon>
        <taxon>Chlamydomonadaceae</taxon>
        <taxon>Chlamydomonas</taxon>
    </lineage>
</organism>
<dbReference type="GO" id="GO:0032922">
    <property type="term" value="P:circadian regulation of gene expression"/>
    <property type="evidence" value="ECO:0007669"/>
    <property type="project" value="TreeGrafter"/>
</dbReference>
<dbReference type="InterPro" id="IPR002081">
    <property type="entry name" value="Cryptochrome/DNA_photolyase_1"/>
</dbReference>
<reference evidence="8" key="1">
    <citation type="submission" date="2021-01" db="EMBL/GenBank/DDBJ databases">
        <authorList>
            <person name="Corre E."/>
            <person name="Pelletier E."/>
            <person name="Niang G."/>
            <person name="Scheremetjew M."/>
            <person name="Finn R."/>
            <person name="Kale V."/>
            <person name="Holt S."/>
            <person name="Cochrane G."/>
            <person name="Meng A."/>
            <person name="Brown T."/>
            <person name="Cohen L."/>
        </authorList>
    </citation>
    <scope>NUCLEOTIDE SEQUENCE</scope>
    <source>
        <strain evidence="8">SAG 11-49</strain>
    </source>
</reference>
<protein>
    <recommendedName>
        <fullName evidence="7">Cryptochrome/DNA photolyase FAD-binding domain-containing protein</fullName>
    </recommendedName>
</protein>
<dbReference type="InterPro" id="IPR036134">
    <property type="entry name" value="Crypto/Photolyase_FAD-like_sf"/>
</dbReference>
<dbReference type="Gene3D" id="1.25.40.80">
    <property type="match status" value="1"/>
</dbReference>
<dbReference type="GO" id="GO:0071949">
    <property type="term" value="F:FAD binding"/>
    <property type="evidence" value="ECO:0007669"/>
    <property type="project" value="TreeGrafter"/>
</dbReference>
<evidence type="ECO:0000256" key="4">
    <source>
        <dbReference type="PIRSR" id="PIRSR602081-1"/>
    </source>
</evidence>
<proteinExistence type="inferred from homology"/>
<feature type="binding site" evidence="4">
    <location>
        <begin position="66"/>
        <end position="73"/>
    </location>
    <ligand>
        <name>FAD</name>
        <dbReference type="ChEBI" id="CHEBI:57692"/>
    </ligand>
</feature>
<gene>
    <name evidence="8" type="ORF">CLEI1391_LOCUS13232</name>
</gene>
<dbReference type="GO" id="GO:0003677">
    <property type="term" value="F:DNA binding"/>
    <property type="evidence" value="ECO:0007669"/>
    <property type="project" value="TreeGrafter"/>
</dbReference>
<dbReference type="InterPro" id="IPR005101">
    <property type="entry name" value="Cryptochr/Photolyase_FAD-bd"/>
</dbReference>
<name>A0A7S0RU37_9CHLO</name>
<evidence type="ECO:0000256" key="6">
    <source>
        <dbReference type="SAM" id="MobiDB-lite"/>
    </source>
</evidence>
<evidence type="ECO:0000256" key="5">
    <source>
        <dbReference type="PIRSR" id="PIRSR602081-2"/>
    </source>
</evidence>